<evidence type="ECO:0000313" key="1">
    <source>
        <dbReference type="EMBL" id="MFC6506776.1"/>
    </source>
</evidence>
<sequence>MIDVDDDGQVVAYCVGGLVLDVPAKTLPALVDWTVEEARLGQARLHRHGKDADPVLVLTAAGFHS</sequence>
<reference evidence="2" key="1">
    <citation type="journal article" date="2019" name="Int. J. Syst. Evol. Microbiol.">
        <title>The Global Catalogue of Microorganisms (GCM) 10K type strain sequencing project: providing services to taxonomists for standard genome sequencing and annotation.</title>
        <authorList>
            <consortium name="The Broad Institute Genomics Platform"/>
            <consortium name="The Broad Institute Genome Sequencing Center for Infectious Disease"/>
            <person name="Wu L."/>
            <person name="Ma J."/>
        </authorList>
    </citation>
    <scope>NUCLEOTIDE SEQUENCE [LARGE SCALE GENOMIC DNA]</scope>
    <source>
        <strain evidence="2">JCM 4504</strain>
    </source>
</reference>
<accession>A0ABW1Y8I9</accession>
<comment type="caution">
    <text evidence="1">The sequence shown here is derived from an EMBL/GenBank/DDBJ whole genome shotgun (WGS) entry which is preliminary data.</text>
</comment>
<protein>
    <submittedName>
        <fullName evidence="1">Uncharacterized protein</fullName>
    </submittedName>
</protein>
<name>A0ABW1Y8I9_STRPL</name>
<gene>
    <name evidence="1" type="ORF">ACFQFF_36370</name>
</gene>
<dbReference type="RefSeq" id="WP_193450447.1">
    <property type="nucleotide sequence ID" value="NZ_BMUJ01000036.1"/>
</dbReference>
<dbReference type="Proteomes" id="UP001596321">
    <property type="component" value="Unassembled WGS sequence"/>
</dbReference>
<organism evidence="1 2">
    <name type="scientific">Streptomyces plicatus</name>
    <dbReference type="NCBI Taxonomy" id="1922"/>
    <lineage>
        <taxon>Bacteria</taxon>
        <taxon>Bacillati</taxon>
        <taxon>Actinomycetota</taxon>
        <taxon>Actinomycetes</taxon>
        <taxon>Kitasatosporales</taxon>
        <taxon>Streptomycetaceae</taxon>
        <taxon>Streptomyces</taxon>
        <taxon>Streptomyces rochei group</taxon>
    </lineage>
</organism>
<keyword evidence="2" id="KW-1185">Reference proteome</keyword>
<evidence type="ECO:0000313" key="2">
    <source>
        <dbReference type="Proteomes" id="UP001596321"/>
    </source>
</evidence>
<proteinExistence type="predicted"/>
<dbReference type="EMBL" id="JBHSUW010000001">
    <property type="protein sequence ID" value="MFC6506776.1"/>
    <property type="molecule type" value="Genomic_DNA"/>
</dbReference>